<gene>
    <name evidence="1" type="ORF">SAMN05443245_0472</name>
</gene>
<dbReference type="RefSeq" id="WP_143026212.1">
    <property type="nucleotide sequence ID" value="NZ_FNKP01000001.1"/>
</dbReference>
<name>A0A1H0Z6X3_9BURK</name>
<sequence length="193" mass="21369">MATESNETKGSTRDVVLPGTVTDLVKAVREILGLAKDLREFAGWGIDALDKGHRRRAAKSVDALTFGPDLTRRPLERIAAGQGTADDYELIARRLGESAGTVEESVARLERYRDRLREAYGLAAANKLTDVLRGYRGKLTLRDALMLMVDDFRGDLSSTEALQYQAQHILISIDQLNADLIQLHDLIIEPARP</sequence>
<proteinExistence type="predicted"/>
<dbReference type="AlphaFoldDB" id="A0A1H0Z6X3"/>
<organism evidence="1 2">
    <name type="scientific">Paraburkholderia fungorum</name>
    <dbReference type="NCBI Taxonomy" id="134537"/>
    <lineage>
        <taxon>Bacteria</taxon>
        <taxon>Pseudomonadati</taxon>
        <taxon>Pseudomonadota</taxon>
        <taxon>Betaproteobacteria</taxon>
        <taxon>Burkholderiales</taxon>
        <taxon>Burkholderiaceae</taxon>
        <taxon>Paraburkholderia</taxon>
    </lineage>
</organism>
<evidence type="ECO:0000313" key="1">
    <source>
        <dbReference type="EMBL" id="SDQ22891.1"/>
    </source>
</evidence>
<accession>A0A1H0Z6X3</accession>
<reference evidence="2" key="1">
    <citation type="submission" date="2016-10" db="EMBL/GenBank/DDBJ databases">
        <authorList>
            <person name="Varghese N."/>
        </authorList>
    </citation>
    <scope>NUCLEOTIDE SEQUENCE [LARGE SCALE GENOMIC DNA]</scope>
    <source>
        <strain evidence="2">GAS106B</strain>
    </source>
</reference>
<protein>
    <submittedName>
        <fullName evidence="1">Uncharacterized protein</fullName>
    </submittedName>
</protein>
<dbReference type="Proteomes" id="UP000183487">
    <property type="component" value="Unassembled WGS sequence"/>
</dbReference>
<keyword evidence="2" id="KW-1185">Reference proteome</keyword>
<dbReference type="OrthoDB" id="9849394at2"/>
<evidence type="ECO:0000313" key="2">
    <source>
        <dbReference type="Proteomes" id="UP000183487"/>
    </source>
</evidence>
<dbReference type="EMBL" id="FNKP01000001">
    <property type="protein sequence ID" value="SDQ22891.1"/>
    <property type="molecule type" value="Genomic_DNA"/>
</dbReference>